<dbReference type="InterPro" id="IPR012882">
    <property type="entry name" value="Fmp46"/>
</dbReference>
<keyword evidence="6" id="KW-0496">Mitochondrion</keyword>
<evidence type="ECO:0000313" key="7">
    <source>
        <dbReference type="EMBL" id="OCB85996.1"/>
    </source>
</evidence>
<evidence type="ECO:0000256" key="2">
    <source>
        <dbReference type="ARBA" id="ARBA00004173"/>
    </source>
</evidence>
<dbReference type="Gene3D" id="3.40.30.10">
    <property type="entry name" value="Glutaredoxin"/>
    <property type="match status" value="1"/>
</dbReference>
<comment type="function">
    <text evidence="1">Putative mitochondrial redox protein which could be involved in the reduction of small toxic molecules.</text>
</comment>
<dbReference type="PANTHER" id="PTHR28071">
    <property type="entry name" value="REDOX PROTEIN FMP46, MITOCHONDRIAL-RELATED"/>
    <property type="match status" value="1"/>
</dbReference>
<evidence type="ECO:0000256" key="6">
    <source>
        <dbReference type="ARBA" id="ARBA00023128"/>
    </source>
</evidence>
<name>A0A9Q5N5X9_SANBA</name>
<evidence type="ECO:0008006" key="9">
    <source>
        <dbReference type="Google" id="ProtNLM"/>
    </source>
</evidence>
<protein>
    <recommendedName>
        <fullName evidence="9">Thioredoxin-like protein</fullName>
    </recommendedName>
</protein>
<keyword evidence="4" id="KW-0809">Transit peptide</keyword>
<comment type="similarity">
    <text evidence="3">Belongs to the FMP46 family.</text>
</comment>
<dbReference type="EMBL" id="LNZH02000205">
    <property type="protein sequence ID" value="OCB85996.1"/>
    <property type="molecule type" value="Genomic_DNA"/>
</dbReference>
<dbReference type="AlphaFoldDB" id="A0A9Q5N5X9"/>
<dbReference type="GO" id="GO:0016491">
    <property type="term" value="F:oxidoreductase activity"/>
    <property type="evidence" value="ECO:0007669"/>
    <property type="project" value="UniProtKB-KW"/>
</dbReference>
<dbReference type="InterPro" id="IPR036249">
    <property type="entry name" value="Thioredoxin-like_sf"/>
</dbReference>
<keyword evidence="5" id="KW-0560">Oxidoreductase</keyword>
<evidence type="ECO:0000256" key="4">
    <source>
        <dbReference type="ARBA" id="ARBA00022946"/>
    </source>
</evidence>
<evidence type="ECO:0000256" key="5">
    <source>
        <dbReference type="ARBA" id="ARBA00023002"/>
    </source>
</evidence>
<evidence type="ECO:0000256" key="3">
    <source>
        <dbReference type="ARBA" id="ARBA00009734"/>
    </source>
</evidence>
<gene>
    <name evidence="7" type="ORF">A7U60_g6891</name>
</gene>
<dbReference type="PANTHER" id="PTHR28071:SF1">
    <property type="entry name" value="REDOX PROTEIN FMP46, MITOCHONDRIAL-RELATED"/>
    <property type="match status" value="1"/>
</dbReference>
<comment type="subcellular location">
    <subcellularLocation>
        <location evidence="2">Mitochondrion</location>
    </subcellularLocation>
</comment>
<organism evidence="7 8">
    <name type="scientific">Sanghuangporus baumii</name>
    <name type="common">Phellinus baumii</name>
    <dbReference type="NCBI Taxonomy" id="108892"/>
    <lineage>
        <taxon>Eukaryota</taxon>
        <taxon>Fungi</taxon>
        <taxon>Dikarya</taxon>
        <taxon>Basidiomycota</taxon>
        <taxon>Agaricomycotina</taxon>
        <taxon>Agaricomycetes</taxon>
        <taxon>Hymenochaetales</taxon>
        <taxon>Hymenochaetaceae</taxon>
        <taxon>Sanghuangporus</taxon>
    </lineage>
</organism>
<accession>A0A9Q5N5X9</accession>
<dbReference type="Pfam" id="PF07955">
    <property type="entry name" value="DUF1687"/>
    <property type="match status" value="1"/>
</dbReference>
<dbReference type="SUPFAM" id="SSF52833">
    <property type="entry name" value="Thioredoxin-like"/>
    <property type="match status" value="1"/>
</dbReference>
<reference evidence="7" key="1">
    <citation type="submission" date="2016-06" db="EMBL/GenBank/DDBJ databases">
        <title>Draft Genome sequence of the fungus Inonotus baumii.</title>
        <authorList>
            <person name="Zhu H."/>
            <person name="Lin W."/>
        </authorList>
    </citation>
    <scope>NUCLEOTIDE SEQUENCE</scope>
    <source>
        <strain evidence="7">821</strain>
    </source>
</reference>
<dbReference type="Proteomes" id="UP000757232">
    <property type="component" value="Unassembled WGS sequence"/>
</dbReference>
<dbReference type="GO" id="GO:0005739">
    <property type="term" value="C:mitochondrion"/>
    <property type="evidence" value="ECO:0007669"/>
    <property type="project" value="UniProtKB-SubCell"/>
</dbReference>
<evidence type="ECO:0000313" key="8">
    <source>
        <dbReference type="Proteomes" id="UP000757232"/>
    </source>
</evidence>
<dbReference type="OrthoDB" id="59229at2759"/>
<proteinExistence type="inferred from homology"/>
<evidence type="ECO:0000256" key="1">
    <source>
        <dbReference type="ARBA" id="ARBA00002963"/>
    </source>
</evidence>
<sequence length="145" mass="15453">MFRGFLRSRPAVSIFHHSSSPQSTRAVELLRSALIDPYPPGSKAGPLDFDLEVVESAPTPDQVKTILSYLPSSSAGPSTFISSHPSSSGIGTDGQVTSKTLTELARANPHALKWPIVVDWMGGRASIGDVDGVRAILDAIRKEQS</sequence>
<keyword evidence="8" id="KW-1185">Reference proteome</keyword>
<comment type="caution">
    <text evidence="7">The sequence shown here is derived from an EMBL/GenBank/DDBJ whole genome shotgun (WGS) entry which is preliminary data.</text>
</comment>